<dbReference type="GO" id="GO:0005507">
    <property type="term" value="F:copper ion binding"/>
    <property type="evidence" value="ECO:0007669"/>
    <property type="project" value="TreeGrafter"/>
</dbReference>
<dbReference type="STRING" id="493.BWD07_03360"/>
<keyword evidence="3" id="KW-1185">Reference proteome</keyword>
<evidence type="ECO:0000256" key="1">
    <source>
        <dbReference type="ARBA" id="ARBA00010169"/>
    </source>
</evidence>
<dbReference type="SUPFAM" id="SSF54913">
    <property type="entry name" value="GlnB-like"/>
    <property type="match status" value="1"/>
</dbReference>
<dbReference type="RefSeq" id="WP_085415951.1">
    <property type="nucleotide sequence ID" value="NZ_CAUJPY010000003.1"/>
</dbReference>
<dbReference type="EMBL" id="LR134313">
    <property type="protein sequence ID" value="VEF02043.1"/>
    <property type="molecule type" value="Genomic_DNA"/>
</dbReference>
<dbReference type="KEGG" id="nci:NCTC10296_01589"/>
<dbReference type="InterPro" id="IPR015867">
    <property type="entry name" value="N-reg_PII/ATP_PRibTrfase_C"/>
</dbReference>
<dbReference type="AlphaFoldDB" id="A0A448D946"/>
<dbReference type="InterPro" id="IPR011322">
    <property type="entry name" value="N-reg_PII-like_a/b"/>
</dbReference>
<dbReference type="Pfam" id="PF03091">
    <property type="entry name" value="CutA1"/>
    <property type="match status" value="1"/>
</dbReference>
<organism evidence="2 3">
    <name type="scientific">Neisseria canis</name>
    <dbReference type="NCBI Taxonomy" id="493"/>
    <lineage>
        <taxon>Bacteria</taxon>
        <taxon>Pseudomonadati</taxon>
        <taxon>Pseudomonadota</taxon>
        <taxon>Betaproteobacteria</taxon>
        <taxon>Neisseriales</taxon>
        <taxon>Neisseriaceae</taxon>
        <taxon>Neisseria</taxon>
    </lineage>
</organism>
<protein>
    <submittedName>
        <fullName evidence="2">Divalent-cation tolerance protein CutA</fullName>
    </submittedName>
</protein>
<reference evidence="2 3" key="1">
    <citation type="submission" date="2018-12" db="EMBL/GenBank/DDBJ databases">
        <authorList>
            <consortium name="Pathogen Informatics"/>
        </authorList>
    </citation>
    <scope>NUCLEOTIDE SEQUENCE [LARGE SCALE GENOMIC DNA]</scope>
    <source>
        <strain evidence="2 3">NCTC10296</strain>
    </source>
</reference>
<dbReference type="Gene3D" id="3.30.70.120">
    <property type="match status" value="1"/>
</dbReference>
<dbReference type="Proteomes" id="UP000279284">
    <property type="component" value="Chromosome"/>
</dbReference>
<evidence type="ECO:0000313" key="3">
    <source>
        <dbReference type="Proteomes" id="UP000279284"/>
    </source>
</evidence>
<comment type="similarity">
    <text evidence="1">Belongs to the CutA family.</text>
</comment>
<sequence>MPQFKPVIITTTVAEPAEAERIGSLLLENRLAACVQYENIRSRYMWEGKICSDDEIRITIKTARCHFGAVEKIILQNHSYECPQILMLPIHRGHRPYMKWFKEHTGC</sequence>
<gene>
    <name evidence="2" type="primary">cutA</name>
    <name evidence="2" type="ORF">NCTC10296_01589</name>
</gene>
<accession>A0A448D946</accession>
<dbReference type="PANTHER" id="PTHR23419">
    <property type="entry name" value="DIVALENT CATION TOLERANCE CUTA-RELATED"/>
    <property type="match status" value="1"/>
</dbReference>
<dbReference type="OrthoDB" id="37622at2"/>
<dbReference type="InterPro" id="IPR004323">
    <property type="entry name" value="Ion_tolerance_CutA"/>
</dbReference>
<dbReference type="GO" id="GO:0010038">
    <property type="term" value="P:response to metal ion"/>
    <property type="evidence" value="ECO:0007669"/>
    <property type="project" value="InterPro"/>
</dbReference>
<proteinExistence type="inferred from homology"/>
<name>A0A448D946_9NEIS</name>
<evidence type="ECO:0000313" key="2">
    <source>
        <dbReference type="EMBL" id="VEF02043.1"/>
    </source>
</evidence>
<dbReference type="PANTHER" id="PTHR23419:SF8">
    <property type="entry name" value="FI09726P"/>
    <property type="match status" value="1"/>
</dbReference>